<sequence length="90" mass="10381">MDTKTDIKKDIKKDENTKRKCPWIQIKVHRSMLAQKYLDGDGIVTLNEKLCLFGNVVLREGTPIEKLDLAILRAYIHNQEHFDDSPSKGN</sequence>
<evidence type="ECO:0000313" key="2">
    <source>
        <dbReference type="Proteomes" id="UP000235728"/>
    </source>
</evidence>
<proteinExistence type="predicted"/>
<reference evidence="1 2" key="1">
    <citation type="journal article" date="2016" name="Appl. Microbiol. Biotechnol.">
        <title>Characterization of T-DNA insertion mutants with decreased virulence in the entomopathogenic fungus Beauveria bassiana JEF-007.</title>
        <authorList>
            <person name="Kim S."/>
            <person name="Lee S.J."/>
            <person name="Nai Y.S."/>
            <person name="Yu J.S."/>
            <person name="Lee M.R."/>
            <person name="Yang Y.T."/>
            <person name="Kim J.S."/>
        </authorList>
    </citation>
    <scope>NUCLEOTIDE SEQUENCE [LARGE SCALE GENOMIC DNA]</scope>
    <source>
        <strain evidence="1 2">JEF-007</strain>
    </source>
</reference>
<dbReference type="AlphaFoldDB" id="A0A2N6NG16"/>
<dbReference type="Proteomes" id="UP000235728">
    <property type="component" value="Unassembled WGS sequence"/>
</dbReference>
<comment type="caution">
    <text evidence="1">The sequence shown here is derived from an EMBL/GenBank/DDBJ whole genome shotgun (WGS) entry which is preliminary data.</text>
</comment>
<dbReference type="EMBL" id="MRVG01000009">
    <property type="protein sequence ID" value="PMB66156.1"/>
    <property type="molecule type" value="Genomic_DNA"/>
</dbReference>
<evidence type="ECO:0000313" key="1">
    <source>
        <dbReference type="EMBL" id="PMB66156.1"/>
    </source>
</evidence>
<protein>
    <submittedName>
        <fullName evidence="1">Uncharacterized protein</fullName>
    </submittedName>
</protein>
<accession>A0A2N6NG16</accession>
<organism evidence="1 2">
    <name type="scientific">Beauveria bassiana</name>
    <name type="common">White muscardine disease fungus</name>
    <name type="synonym">Tritirachium shiotae</name>
    <dbReference type="NCBI Taxonomy" id="176275"/>
    <lineage>
        <taxon>Eukaryota</taxon>
        <taxon>Fungi</taxon>
        <taxon>Dikarya</taxon>
        <taxon>Ascomycota</taxon>
        <taxon>Pezizomycotina</taxon>
        <taxon>Sordariomycetes</taxon>
        <taxon>Hypocreomycetidae</taxon>
        <taxon>Hypocreales</taxon>
        <taxon>Cordycipitaceae</taxon>
        <taxon>Beauveria</taxon>
    </lineage>
</organism>
<name>A0A2N6NG16_BEABA</name>
<gene>
    <name evidence="1" type="ORF">BM221_008358</name>
</gene>